<proteinExistence type="predicted"/>
<keyword evidence="3" id="KW-1185">Reference proteome</keyword>
<gene>
    <name evidence="2" type="ORF">CFOL_v3_19957</name>
</gene>
<dbReference type="InterPro" id="IPR025558">
    <property type="entry name" value="DUF4283"/>
</dbReference>
<sequence>EWDVCLLVRLWTSKTFNREIFKSTVLSIWRLPIGAHCKDIRNNLLLFILNKKGDREWVIRREPWLFDKCLVVMQELNDEINPSHVVWETCSLRIRVFRLPLVCLSKQVGRLIGNSIGLTEDIECIKEKGNMGNFFRLRVKVSIKEPLRKGINLSCGCLGKVWLTFKHKKLPNLCYVFGYLGHME</sequence>
<evidence type="ECO:0000259" key="1">
    <source>
        <dbReference type="Pfam" id="PF14111"/>
    </source>
</evidence>
<feature type="domain" description="DUF4283" evidence="1">
    <location>
        <begin position="2"/>
        <end position="83"/>
    </location>
</feature>
<dbReference type="InParanoid" id="A0A1Q3C8U9"/>
<dbReference type="FunCoup" id="A0A1Q3C8U9">
    <property type="interactions" value="3"/>
</dbReference>
<feature type="non-terminal residue" evidence="2">
    <location>
        <position position="184"/>
    </location>
</feature>
<dbReference type="OrthoDB" id="1750606at2759"/>
<organism evidence="2 3">
    <name type="scientific">Cephalotus follicularis</name>
    <name type="common">Albany pitcher plant</name>
    <dbReference type="NCBI Taxonomy" id="3775"/>
    <lineage>
        <taxon>Eukaryota</taxon>
        <taxon>Viridiplantae</taxon>
        <taxon>Streptophyta</taxon>
        <taxon>Embryophyta</taxon>
        <taxon>Tracheophyta</taxon>
        <taxon>Spermatophyta</taxon>
        <taxon>Magnoliopsida</taxon>
        <taxon>eudicotyledons</taxon>
        <taxon>Gunneridae</taxon>
        <taxon>Pentapetalae</taxon>
        <taxon>rosids</taxon>
        <taxon>fabids</taxon>
        <taxon>Oxalidales</taxon>
        <taxon>Cephalotaceae</taxon>
        <taxon>Cephalotus</taxon>
    </lineage>
</organism>
<comment type="caution">
    <text evidence="2">The sequence shown here is derived from an EMBL/GenBank/DDBJ whole genome shotgun (WGS) entry which is preliminary data.</text>
</comment>
<dbReference type="Proteomes" id="UP000187406">
    <property type="component" value="Unassembled WGS sequence"/>
</dbReference>
<dbReference type="PANTHER" id="PTHR31286">
    <property type="entry name" value="GLYCINE-RICH CELL WALL STRUCTURAL PROTEIN 1.8-LIKE"/>
    <property type="match status" value="1"/>
</dbReference>
<protein>
    <submittedName>
        <fullName evidence="2">DUF4283 domain-containing protein</fullName>
    </submittedName>
</protein>
<dbReference type="PANTHER" id="PTHR31286:SF167">
    <property type="entry name" value="OS09G0268800 PROTEIN"/>
    <property type="match status" value="1"/>
</dbReference>
<feature type="non-terminal residue" evidence="2">
    <location>
        <position position="1"/>
    </location>
</feature>
<evidence type="ECO:0000313" key="2">
    <source>
        <dbReference type="EMBL" id="GAV76483.1"/>
    </source>
</evidence>
<dbReference type="InterPro" id="IPR040256">
    <property type="entry name" value="At4g02000-like"/>
</dbReference>
<reference evidence="3" key="1">
    <citation type="submission" date="2016-04" db="EMBL/GenBank/DDBJ databases">
        <title>Cephalotus genome sequencing.</title>
        <authorList>
            <person name="Fukushima K."/>
            <person name="Hasebe M."/>
            <person name="Fang X."/>
        </authorList>
    </citation>
    <scope>NUCLEOTIDE SEQUENCE [LARGE SCALE GENOMIC DNA]</scope>
    <source>
        <strain evidence="3">cv. St1</strain>
    </source>
</reference>
<dbReference type="EMBL" id="BDDD01001496">
    <property type="protein sequence ID" value="GAV76483.1"/>
    <property type="molecule type" value="Genomic_DNA"/>
</dbReference>
<evidence type="ECO:0000313" key="3">
    <source>
        <dbReference type="Proteomes" id="UP000187406"/>
    </source>
</evidence>
<accession>A0A1Q3C8U9</accession>
<name>A0A1Q3C8U9_CEPFO</name>
<dbReference type="Pfam" id="PF14111">
    <property type="entry name" value="DUF4283"/>
    <property type="match status" value="1"/>
</dbReference>
<dbReference type="AlphaFoldDB" id="A0A1Q3C8U9"/>